<evidence type="ECO:0000313" key="1">
    <source>
        <dbReference type="EMBL" id="MPC28188.1"/>
    </source>
</evidence>
<name>A0A5B7E348_PORTR</name>
<proteinExistence type="predicted"/>
<gene>
    <name evidence="1" type="ORF">E2C01_021384</name>
</gene>
<sequence length="195" mass="20072">MFAAPHMFIIYVSKSEGRASSSFMAGGGEAEALLSLGSGGGSGWGSSCGRTGGVGATSCASGDSSDATNGVREGRPASCLCPTLTTSGVSLHLAQHCPIVSDVVFSSSTNHQLSTSFKRQDKQVVQAFATTLHTALSSSIKVSAYRSNSLYDALRDISDSVKCCKILANFPVKTSYGPTSVRPAFSNASAKSIQL</sequence>
<comment type="caution">
    <text evidence="1">The sequence shown here is derived from an EMBL/GenBank/DDBJ whole genome shotgun (WGS) entry which is preliminary data.</text>
</comment>
<accession>A0A5B7E348</accession>
<evidence type="ECO:0000313" key="2">
    <source>
        <dbReference type="Proteomes" id="UP000324222"/>
    </source>
</evidence>
<dbReference type="EMBL" id="VSRR010001870">
    <property type="protein sequence ID" value="MPC28188.1"/>
    <property type="molecule type" value="Genomic_DNA"/>
</dbReference>
<protein>
    <submittedName>
        <fullName evidence="1">Uncharacterized protein</fullName>
    </submittedName>
</protein>
<keyword evidence="2" id="KW-1185">Reference proteome</keyword>
<reference evidence="1 2" key="1">
    <citation type="submission" date="2019-05" db="EMBL/GenBank/DDBJ databases">
        <title>Another draft genome of Portunus trituberculatus and its Hox gene families provides insights of decapod evolution.</title>
        <authorList>
            <person name="Jeong J.-H."/>
            <person name="Song I."/>
            <person name="Kim S."/>
            <person name="Choi T."/>
            <person name="Kim D."/>
            <person name="Ryu S."/>
            <person name="Kim W."/>
        </authorList>
    </citation>
    <scope>NUCLEOTIDE SEQUENCE [LARGE SCALE GENOMIC DNA]</scope>
    <source>
        <tissue evidence="1">Muscle</tissue>
    </source>
</reference>
<organism evidence="1 2">
    <name type="scientific">Portunus trituberculatus</name>
    <name type="common">Swimming crab</name>
    <name type="synonym">Neptunus trituberculatus</name>
    <dbReference type="NCBI Taxonomy" id="210409"/>
    <lineage>
        <taxon>Eukaryota</taxon>
        <taxon>Metazoa</taxon>
        <taxon>Ecdysozoa</taxon>
        <taxon>Arthropoda</taxon>
        <taxon>Crustacea</taxon>
        <taxon>Multicrustacea</taxon>
        <taxon>Malacostraca</taxon>
        <taxon>Eumalacostraca</taxon>
        <taxon>Eucarida</taxon>
        <taxon>Decapoda</taxon>
        <taxon>Pleocyemata</taxon>
        <taxon>Brachyura</taxon>
        <taxon>Eubrachyura</taxon>
        <taxon>Portunoidea</taxon>
        <taxon>Portunidae</taxon>
        <taxon>Portuninae</taxon>
        <taxon>Portunus</taxon>
    </lineage>
</organism>
<dbReference type="Proteomes" id="UP000324222">
    <property type="component" value="Unassembled WGS sequence"/>
</dbReference>
<dbReference type="AlphaFoldDB" id="A0A5B7E348"/>